<dbReference type="RefSeq" id="XP_001750084.1">
    <property type="nucleotide sequence ID" value="XM_001750032.1"/>
</dbReference>
<dbReference type="Pfam" id="PF00168">
    <property type="entry name" value="C2"/>
    <property type="match status" value="1"/>
</dbReference>
<dbReference type="PANTHER" id="PTHR11254:SF440">
    <property type="entry name" value="E3 UBIQUITIN-PROTEIN LIGASE NEDD-4"/>
    <property type="match status" value="1"/>
</dbReference>
<dbReference type="EC" id="2.3.2.26" evidence="3"/>
<evidence type="ECO:0000256" key="3">
    <source>
        <dbReference type="ARBA" id="ARBA00012485"/>
    </source>
</evidence>
<comment type="catalytic activity">
    <reaction evidence="1">
        <text>S-ubiquitinyl-[E2 ubiquitin-conjugating enzyme]-L-cysteine + [acceptor protein]-L-lysine = [E2 ubiquitin-conjugating enzyme]-L-cysteine + N(6)-ubiquitinyl-[acceptor protein]-L-lysine.</text>
        <dbReference type="EC" id="2.3.2.26"/>
    </reaction>
</comment>
<dbReference type="InterPro" id="IPR035892">
    <property type="entry name" value="C2_domain_sf"/>
</dbReference>
<dbReference type="PROSITE" id="PS01159">
    <property type="entry name" value="WW_DOMAIN_1"/>
    <property type="match status" value="1"/>
</dbReference>
<accession>A9VBK6</accession>
<feature type="domain" description="WW" evidence="9">
    <location>
        <begin position="311"/>
        <end position="338"/>
    </location>
</feature>
<dbReference type="Gene3D" id="3.90.1750.10">
    <property type="entry name" value="Hect, E3 ligase catalytic domains"/>
    <property type="match status" value="1"/>
</dbReference>
<dbReference type="SMART" id="SM00456">
    <property type="entry name" value="WW"/>
    <property type="match status" value="2"/>
</dbReference>
<evidence type="ECO:0000256" key="6">
    <source>
        <dbReference type="ARBA" id="ARBA00022786"/>
    </source>
</evidence>
<dbReference type="InterPro" id="IPR050409">
    <property type="entry name" value="E3_ubiq-protein_ligase"/>
</dbReference>
<dbReference type="SUPFAM" id="SSF56204">
    <property type="entry name" value="Hect, E3 ligase catalytic domain"/>
    <property type="match status" value="1"/>
</dbReference>
<organism evidence="11 12">
    <name type="scientific">Monosiga brevicollis</name>
    <name type="common">Choanoflagellate</name>
    <dbReference type="NCBI Taxonomy" id="81824"/>
    <lineage>
        <taxon>Eukaryota</taxon>
        <taxon>Choanoflagellata</taxon>
        <taxon>Craspedida</taxon>
        <taxon>Salpingoecidae</taxon>
        <taxon>Monosiga</taxon>
    </lineage>
</organism>
<dbReference type="SMART" id="SM00239">
    <property type="entry name" value="C2"/>
    <property type="match status" value="1"/>
</dbReference>
<keyword evidence="6 7" id="KW-0833">Ubl conjugation pathway</keyword>
<feature type="domain" description="HECT" evidence="10">
    <location>
        <begin position="454"/>
        <end position="510"/>
    </location>
</feature>
<evidence type="ECO:0000256" key="5">
    <source>
        <dbReference type="ARBA" id="ARBA00022737"/>
    </source>
</evidence>
<reference evidence="11 12" key="1">
    <citation type="journal article" date="2008" name="Nature">
        <title>The genome of the choanoflagellate Monosiga brevicollis and the origin of metazoans.</title>
        <authorList>
            <consortium name="JGI Sequencing"/>
            <person name="King N."/>
            <person name="Westbrook M.J."/>
            <person name="Young S.L."/>
            <person name="Kuo A."/>
            <person name="Abedin M."/>
            <person name="Chapman J."/>
            <person name="Fairclough S."/>
            <person name="Hellsten U."/>
            <person name="Isogai Y."/>
            <person name="Letunic I."/>
            <person name="Marr M."/>
            <person name="Pincus D."/>
            <person name="Putnam N."/>
            <person name="Rokas A."/>
            <person name="Wright K.J."/>
            <person name="Zuzow R."/>
            <person name="Dirks W."/>
            <person name="Good M."/>
            <person name="Goodstein D."/>
            <person name="Lemons D."/>
            <person name="Li W."/>
            <person name="Lyons J.B."/>
            <person name="Morris A."/>
            <person name="Nichols S."/>
            <person name="Richter D.J."/>
            <person name="Salamov A."/>
            <person name="Bork P."/>
            <person name="Lim W.A."/>
            <person name="Manning G."/>
            <person name="Miller W.T."/>
            <person name="McGinnis W."/>
            <person name="Shapiro H."/>
            <person name="Tjian R."/>
            <person name="Grigoriev I.V."/>
            <person name="Rokhsar D."/>
        </authorList>
    </citation>
    <scope>NUCLEOTIDE SEQUENCE [LARGE SCALE GENOMIC DNA]</scope>
    <source>
        <strain evidence="12">MX1 / ATCC 50154</strain>
    </source>
</reference>
<evidence type="ECO:0000256" key="4">
    <source>
        <dbReference type="ARBA" id="ARBA00022679"/>
    </source>
</evidence>
<comment type="caution">
    <text evidence="7">Lacks conserved residue(s) required for the propagation of feature annotation.</text>
</comment>
<dbReference type="EMBL" id="CH991577">
    <property type="protein sequence ID" value="EDQ85080.1"/>
    <property type="molecule type" value="Genomic_DNA"/>
</dbReference>
<dbReference type="Pfam" id="PF00397">
    <property type="entry name" value="WW"/>
    <property type="match status" value="1"/>
</dbReference>
<keyword evidence="4" id="KW-0808">Transferase</keyword>
<evidence type="ECO:0000259" key="9">
    <source>
        <dbReference type="PROSITE" id="PS50020"/>
    </source>
</evidence>
<keyword evidence="5" id="KW-0677">Repeat</keyword>
<dbReference type="GeneID" id="5895355"/>
<evidence type="ECO:0000256" key="7">
    <source>
        <dbReference type="PROSITE-ProRule" id="PRU00104"/>
    </source>
</evidence>
<dbReference type="Gene3D" id="2.20.70.10">
    <property type="match status" value="2"/>
</dbReference>
<feature type="compositionally biased region" description="Polar residues" evidence="8">
    <location>
        <begin position="275"/>
        <end position="293"/>
    </location>
</feature>
<proteinExistence type="predicted"/>
<dbReference type="InterPro" id="IPR001202">
    <property type="entry name" value="WW_dom"/>
</dbReference>
<dbReference type="CDD" id="cd00201">
    <property type="entry name" value="WW"/>
    <property type="match status" value="1"/>
</dbReference>
<name>A9VBK6_MONBE</name>
<keyword evidence="12" id="KW-1185">Reference proteome</keyword>
<dbReference type="KEGG" id="mbr:MONBRDRAFT_29603"/>
<dbReference type="PANTHER" id="PTHR11254">
    <property type="entry name" value="HECT DOMAIN UBIQUITIN-PROTEIN LIGASE"/>
    <property type="match status" value="1"/>
</dbReference>
<dbReference type="AlphaFoldDB" id="A9VBK6"/>
<evidence type="ECO:0000259" key="10">
    <source>
        <dbReference type="PROSITE" id="PS50237"/>
    </source>
</evidence>
<feature type="region of interest" description="Disordered" evidence="8">
    <location>
        <begin position="252"/>
        <end position="301"/>
    </location>
</feature>
<dbReference type="eggNOG" id="KOG0940">
    <property type="taxonomic scope" value="Eukaryota"/>
</dbReference>
<dbReference type="GO" id="GO:0016567">
    <property type="term" value="P:protein ubiquitination"/>
    <property type="evidence" value="ECO:0007669"/>
    <property type="project" value="UniProtKB-UniPathway"/>
</dbReference>
<dbReference type="PROSITE" id="PS50237">
    <property type="entry name" value="HECT"/>
    <property type="match status" value="1"/>
</dbReference>
<dbReference type="UniPathway" id="UPA00143"/>
<dbReference type="InterPro" id="IPR036020">
    <property type="entry name" value="WW_dom_sf"/>
</dbReference>
<evidence type="ECO:0000313" key="12">
    <source>
        <dbReference type="Proteomes" id="UP000001357"/>
    </source>
</evidence>
<evidence type="ECO:0000256" key="1">
    <source>
        <dbReference type="ARBA" id="ARBA00000885"/>
    </source>
</evidence>
<dbReference type="Gene3D" id="2.60.40.150">
    <property type="entry name" value="C2 domain"/>
    <property type="match status" value="1"/>
</dbReference>
<dbReference type="InterPro" id="IPR035983">
    <property type="entry name" value="Hect_E3_ubiquitin_ligase"/>
</dbReference>
<dbReference type="InterPro" id="IPR000569">
    <property type="entry name" value="HECT_dom"/>
</dbReference>
<evidence type="ECO:0000256" key="8">
    <source>
        <dbReference type="SAM" id="MobiDB-lite"/>
    </source>
</evidence>
<comment type="pathway">
    <text evidence="2">Protein modification; protein ubiquitination.</text>
</comment>
<dbReference type="STRING" id="81824.A9VBK6"/>
<dbReference type="Proteomes" id="UP000001357">
    <property type="component" value="Unassembled WGS sequence"/>
</dbReference>
<dbReference type="InParanoid" id="A9VBK6"/>
<gene>
    <name evidence="11" type="ORF">MONBRDRAFT_29603</name>
</gene>
<feature type="compositionally biased region" description="Low complexity" evidence="8">
    <location>
        <begin position="262"/>
        <end position="271"/>
    </location>
</feature>
<dbReference type="GO" id="GO:0061630">
    <property type="term" value="F:ubiquitin protein ligase activity"/>
    <property type="evidence" value="ECO:0007669"/>
    <property type="project" value="UniProtKB-EC"/>
</dbReference>
<sequence length="510" mass="56724">MEDVTSLPLYGFRDLSNCGDYLRLDIVSAQDLPRKSLGLRAPYAIATLHETIPHGNQIESVGGAFRTNNKTQVHDGAVTFEEECLFAWPLTGDVDRHNGPVLYLLVRLFDHHRITRDPFLGQVRIDLQLLPPASHRWAHATPRKFVLQKRSPRSHVHGSLTLKIGYVSRAELTGITVELPAISPAPSDTHSPASGGEEDGALPAGWSVQIDRNGRRQYVHAETRQVCTSMQQVQQVAANSIVRARAALQSVLDREAQEEDSNSSTGTGSNGASVGPSQTPSEGDATSGSNQASGPLPPGWVMSRTKAGRYWEERYTQSGRKFFVNHRTRTTQWEDPRTGLPALQETMEEARRRQAVVIFSLTVSRVSLAREAVPYSRDFARKKSAFRAKMGTRIHCIGTRLTPLPSHAALQNLTMLCPRTHTSGTHLLSSKQFDIAVSRDSILEDSFNAVRTATAMQMTMRMNVKFTGERGLDYGGPSREWFMLLSQEMFNPYYGLFEYSALDVYTLQAR</sequence>
<dbReference type="InterPro" id="IPR000008">
    <property type="entry name" value="C2_dom"/>
</dbReference>
<dbReference type="SUPFAM" id="SSF51045">
    <property type="entry name" value="WW domain"/>
    <property type="match status" value="1"/>
</dbReference>
<dbReference type="PROSITE" id="PS50020">
    <property type="entry name" value="WW_DOMAIN_2"/>
    <property type="match status" value="1"/>
</dbReference>
<evidence type="ECO:0000313" key="11">
    <source>
        <dbReference type="EMBL" id="EDQ85080.1"/>
    </source>
</evidence>
<dbReference type="SUPFAM" id="SSF49562">
    <property type="entry name" value="C2 domain (Calcium/lipid-binding domain, CaLB)"/>
    <property type="match status" value="1"/>
</dbReference>
<evidence type="ECO:0000256" key="2">
    <source>
        <dbReference type="ARBA" id="ARBA00004906"/>
    </source>
</evidence>
<feature type="non-terminal residue" evidence="11">
    <location>
        <position position="510"/>
    </location>
</feature>
<protein>
    <recommendedName>
        <fullName evidence="3">HECT-type E3 ubiquitin transferase</fullName>
        <ecNumber evidence="3">2.3.2.26</ecNumber>
    </recommendedName>
</protein>
<feature type="region of interest" description="Disordered" evidence="8">
    <location>
        <begin position="181"/>
        <end position="204"/>
    </location>
</feature>